<feature type="transmembrane region" description="Helical" evidence="1">
    <location>
        <begin position="47"/>
        <end position="65"/>
    </location>
</feature>
<keyword evidence="1" id="KW-0472">Membrane</keyword>
<feature type="transmembrane region" description="Helical" evidence="1">
    <location>
        <begin position="77"/>
        <end position="99"/>
    </location>
</feature>
<reference evidence="2 3" key="1">
    <citation type="submission" date="2013-08" db="EMBL/GenBank/DDBJ databases">
        <title>Genome of Pontibacillus chungwhensis.</title>
        <authorList>
            <person name="Wang Q."/>
            <person name="Wang G."/>
        </authorList>
    </citation>
    <scope>NUCLEOTIDE SEQUENCE [LARGE SCALE GENOMIC DNA]</scope>
    <source>
        <strain evidence="2 3">BH030062</strain>
    </source>
</reference>
<dbReference type="STRING" id="1385513.N780_04405"/>
<accession>A0A0A2VAE1</accession>
<keyword evidence="1" id="KW-0812">Transmembrane</keyword>
<feature type="transmembrane region" description="Helical" evidence="1">
    <location>
        <begin position="210"/>
        <end position="243"/>
    </location>
</feature>
<evidence type="ECO:0000313" key="3">
    <source>
        <dbReference type="Proteomes" id="UP000030153"/>
    </source>
</evidence>
<protein>
    <submittedName>
        <fullName evidence="2">Uncharacterized protein</fullName>
    </submittedName>
</protein>
<feature type="transmembrane region" description="Helical" evidence="1">
    <location>
        <begin position="111"/>
        <end position="142"/>
    </location>
</feature>
<gene>
    <name evidence="2" type="ORF">N780_04405</name>
</gene>
<dbReference type="EMBL" id="AVBG01000011">
    <property type="protein sequence ID" value="KGP90670.1"/>
    <property type="molecule type" value="Genomic_DNA"/>
</dbReference>
<proteinExistence type="predicted"/>
<comment type="caution">
    <text evidence="2">The sequence shown here is derived from an EMBL/GenBank/DDBJ whole genome shotgun (WGS) entry which is preliminary data.</text>
</comment>
<feature type="transmembrane region" description="Helical" evidence="1">
    <location>
        <begin position="16"/>
        <end position="35"/>
    </location>
</feature>
<keyword evidence="3" id="KW-1185">Reference proteome</keyword>
<name>A0A0A2VAE1_9BACI</name>
<evidence type="ECO:0000313" key="2">
    <source>
        <dbReference type="EMBL" id="KGP90670.1"/>
    </source>
</evidence>
<evidence type="ECO:0000256" key="1">
    <source>
        <dbReference type="SAM" id="Phobius"/>
    </source>
</evidence>
<dbReference type="AlphaFoldDB" id="A0A0A2VAE1"/>
<feature type="transmembrane region" description="Helical" evidence="1">
    <location>
        <begin position="179"/>
        <end position="198"/>
    </location>
</feature>
<keyword evidence="1" id="KW-1133">Transmembrane helix</keyword>
<sequence length="252" mass="27697">MWLSFTIGLLLIGSEGFYSVPIIVGGLVLILTDYGSNSLWIGEIGRTFGRIAAILIVSIFGNIQLDYMFFPLLNEGLSFQFVTIPLTIIWFLFVMSAVHMANKISFNSTRVISVVLLVMLMIAVSLGHAYVVMFTGLLFLSIMSTHYAFGSEITSTFDITGFMIGIITVMDVTHKDGTFILGGTLIAITAILAIIHGYRTGTARQKRAISYSLITFMGVGLVIASIQYILLTFITLAALYLFFSHESDPEQV</sequence>
<dbReference type="RefSeq" id="WP_036785397.1">
    <property type="nucleotide sequence ID" value="NZ_AVBG01000011.1"/>
</dbReference>
<organism evidence="2 3">
    <name type="scientific">Pontibacillus chungwhensis BH030062</name>
    <dbReference type="NCBI Taxonomy" id="1385513"/>
    <lineage>
        <taxon>Bacteria</taxon>
        <taxon>Bacillati</taxon>
        <taxon>Bacillota</taxon>
        <taxon>Bacilli</taxon>
        <taxon>Bacillales</taxon>
        <taxon>Bacillaceae</taxon>
        <taxon>Pontibacillus</taxon>
    </lineage>
</organism>
<dbReference type="Proteomes" id="UP000030153">
    <property type="component" value="Unassembled WGS sequence"/>
</dbReference>